<protein>
    <submittedName>
        <fullName evidence="3">Acyl-CoA thioesterase</fullName>
    </submittedName>
</protein>
<comment type="similarity">
    <text evidence="1">Belongs to the 4-hydroxybenzoyl-CoA thioesterase family.</text>
</comment>
<dbReference type="EMBL" id="JADIMG010000035">
    <property type="protein sequence ID" value="MBO8459381.1"/>
    <property type="molecule type" value="Genomic_DNA"/>
</dbReference>
<name>A0A9D9HSJ4_9BACT</name>
<dbReference type="Pfam" id="PF13279">
    <property type="entry name" value="4HBT_2"/>
    <property type="match status" value="1"/>
</dbReference>
<dbReference type="Gene3D" id="3.10.129.10">
    <property type="entry name" value="Hotdog Thioesterase"/>
    <property type="match status" value="1"/>
</dbReference>
<dbReference type="AlphaFoldDB" id="A0A9D9HSJ4"/>
<dbReference type="PANTHER" id="PTHR31793">
    <property type="entry name" value="4-HYDROXYBENZOYL-COA THIOESTERASE FAMILY MEMBER"/>
    <property type="match status" value="1"/>
</dbReference>
<dbReference type="PANTHER" id="PTHR31793:SF27">
    <property type="entry name" value="NOVEL THIOESTERASE SUPERFAMILY DOMAIN AND SAPOSIN A-TYPE DOMAIN CONTAINING PROTEIN (0610012H03RIK)"/>
    <property type="match status" value="1"/>
</dbReference>
<dbReference type="CDD" id="cd00586">
    <property type="entry name" value="4HBT"/>
    <property type="match status" value="1"/>
</dbReference>
<keyword evidence="2" id="KW-0378">Hydrolase</keyword>
<reference evidence="3" key="2">
    <citation type="journal article" date="2021" name="PeerJ">
        <title>Extensive microbial diversity within the chicken gut microbiome revealed by metagenomics and culture.</title>
        <authorList>
            <person name="Gilroy R."/>
            <person name="Ravi A."/>
            <person name="Getino M."/>
            <person name="Pursley I."/>
            <person name="Horton D.L."/>
            <person name="Alikhan N.F."/>
            <person name="Baker D."/>
            <person name="Gharbi K."/>
            <person name="Hall N."/>
            <person name="Watson M."/>
            <person name="Adriaenssens E.M."/>
            <person name="Foster-Nyarko E."/>
            <person name="Jarju S."/>
            <person name="Secka A."/>
            <person name="Antonio M."/>
            <person name="Oren A."/>
            <person name="Chaudhuri R.R."/>
            <person name="La Ragione R."/>
            <person name="Hildebrand F."/>
            <person name="Pallen M.J."/>
        </authorList>
    </citation>
    <scope>NUCLEOTIDE SEQUENCE</scope>
    <source>
        <strain evidence="3">G3-3990</strain>
    </source>
</reference>
<dbReference type="SUPFAM" id="SSF54637">
    <property type="entry name" value="Thioesterase/thiol ester dehydrase-isomerase"/>
    <property type="match status" value="1"/>
</dbReference>
<evidence type="ECO:0000313" key="3">
    <source>
        <dbReference type="EMBL" id="MBO8459381.1"/>
    </source>
</evidence>
<dbReference type="GO" id="GO:0047617">
    <property type="term" value="F:fatty acyl-CoA hydrolase activity"/>
    <property type="evidence" value="ECO:0007669"/>
    <property type="project" value="TreeGrafter"/>
</dbReference>
<accession>A0A9D9HSJ4</accession>
<evidence type="ECO:0000313" key="4">
    <source>
        <dbReference type="Proteomes" id="UP000823641"/>
    </source>
</evidence>
<dbReference type="Proteomes" id="UP000823641">
    <property type="component" value="Unassembled WGS sequence"/>
</dbReference>
<dbReference type="InterPro" id="IPR029069">
    <property type="entry name" value="HotDog_dom_sf"/>
</dbReference>
<evidence type="ECO:0000256" key="2">
    <source>
        <dbReference type="ARBA" id="ARBA00022801"/>
    </source>
</evidence>
<proteinExistence type="inferred from homology"/>
<reference evidence="3" key="1">
    <citation type="submission" date="2020-10" db="EMBL/GenBank/DDBJ databases">
        <authorList>
            <person name="Gilroy R."/>
        </authorList>
    </citation>
    <scope>NUCLEOTIDE SEQUENCE</scope>
    <source>
        <strain evidence="3">G3-3990</strain>
    </source>
</reference>
<gene>
    <name evidence="3" type="ORF">IAA73_03495</name>
</gene>
<sequence>MKRNRKIGILLPSLSSTTKILVRFSEVDSMRVVWHGEYVRYFEDGREEFGREFPGLGYMDFFANGYTAPIVDLQVQYISPLKVNDVAVIETRFMETAAAKICFEYIIRRQSDGALVARGSSVQVFINGKGDMELTNPVFYEEWKKRWLTKK</sequence>
<comment type="caution">
    <text evidence="3">The sequence shown here is derived from an EMBL/GenBank/DDBJ whole genome shotgun (WGS) entry which is preliminary data.</text>
</comment>
<dbReference type="InterPro" id="IPR050563">
    <property type="entry name" value="4-hydroxybenzoyl-CoA_TE"/>
</dbReference>
<organism evidence="3 4">
    <name type="scientific">Candidatus Gallipaludibacter merdavium</name>
    <dbReference type="NCBI Taxonomy" id="2840839"/>
    <lineage>
        <taxon>Bacteria</taxon>
        <taxon>Pseudomonadati</taxon>
        <taxon>Bacteroidota</taxon>
        <taxon>Bacteroidia</taxon>
        <taxon>Bacteroidales</taxon>
        <taxon>Candidatus Gallipaludibacter</taxon>
    </lineage>
</organism>
<evidence type="ECO:0000256" key="1">
    <source>
        <dbReference type="ARBA" id="ARBA00005953"/>
    </source>
</evidence>